<feature type="compositionally biased region" description="Low complexity" evidence="1">
    <location>
        <begin position="135"/>
        <end position="152"/>
    </location>
</feature>
<reference evidence="2 3" key="1">
    <citation type="journal article" date="2015" name="Genome Biol. Evol.">
        <title>Comparative Genomics of a Bacterivorous Green Alga Reveals Evolutionary Causalities and Consequences of Phago-Mixotrophic Mode of Nutrition.</title>
        <authorList>
            <person name="Burns J.A."/>
            <person name="Paasch A."/>
            <person name="Narechania A."/>
            <person name="Kim E."/>
        </authorList>
    </citation>
    <scope>NUCLEOTIDE SEQUENCE [LARGE SCALE GENOMIC DNA]</scope>
    <source>
        <strain evidence="2 3">PLY_AMNH</strain>
    </source>
</reference>
<sequence>MAAGNCRRVGADFKRILRRGCYNLTTAEIGGKVEDQEYEVEQATGGKKIKVEKKMPAPTEDDSDDTQIVQNEVQRRKQTMVDLGVPLHLLGGKGGTASGIPAPKAVQTAPDPPENPAAPAKAKNKPTAAKDKPAAAKAKPAAAKAKPTAAKANTFPEPPKRKYRTEDLSQYAPFFSTPEMKTVTDKLVNESINEKILVLRGDLVGSVCQEAFGTGTVKRWYIRAF</sequence>
<evidence type="ECO:0000313" key="3">
    <source>
        <dbReference type="Proteomes" id="UP001190700"/>
    </source>
</evidence>
<proteinExistence type="predicted"/>
<accession>A0AAE0LLF7</accession>
<feature type="compositionally biased region" description="Low complexity" evidence="1">
    <location>
        <begin position="117"/>
        <end position="127"/>
    </location>
</feature>
<evidence type="ECO:0000256" key="1">
    <source>
        <dbReference type="SAM" id="MobiDB-lite"/>
    </source>
</evidence>
<dbReference type="Proteomes" id="UP001190700">
    <property type="component" value="Unassembled WGS sequence"/>
</dbReference>
<evidence type="ECO:0000313" key="2">
    <source>
        <dbReference type="EMBL" id="KAK3289756.1"/>
    </source>
</evidence>
<name>A0AAE0LLF7_9CHLO</name>
<dbReference type="EMBL" id="LGRX02000046">
    <property type="protein sequence ID" value="KAK3289756.1"/>
    <property type="molecule type" value="Genomic_DNA"/>
</dbReference>
<protein>
    <submittedName>
        <fullName evidence="2">Uncharacterized protein</fullName>
    </submittedName>
</protein>
<organism evidence="2 3">
    <name type="scientific">Cymbomonas tetramitiformis</name>
    <dbReference type="NCBI Taxonomy" id="36881"/>
    <lineage>
        <taxon>Eukaryota</taxon>
        <taxon>Viridiplantae</taxon>
        <taxon>Chlorophyta</taxon>
        <taxon>Pyramimonadophyceae</taxon>
        <taxon>Pyramimonadales</taxon>
        <taxon>Pyramimonadaceae</taxon>
        <taxon>Cymbomonas</taxon>
    </lineage>
</organism>
<keyword evidence="3" id="KW-1185">Reference proteome</keyword>
<dbReference type="AlphaFoldDB" id="A0AAE0LLF7"/>
<feature type="region of interest" description="Disordered" evidence="1">
    <location>
        <begin position="92"/>
        <end position="161"/>
    </location>
</feature>
<gene>
    <name evidence="2" type="ORF">CYMTET_2823</name>
</gene>
<comment type="caution">
    <text evidence="2">The sequence shown here is derived from an EMBL/GenBank/DDBJ whole genome shotgun (WGS) entry which is preliminary data.</text>
</comment>